<dbReference type="InterPro" id="IPR041525">
    <property type="entry name" value="N/Namide_PRibTrfase"/>
</dbReference>
<dbReference type="GO" id="GO:0009435">
    <property type="term" value="P:NAD+ biosynthetic process"/>
    <property type="evidence" value="ECO:0007669"/>
    <property type="project" value="InterPro"/>
</dbReference>
<feature type="domain" description="Nicotinate/nicotinamide phosphoribosyltransferase" evidence="9">
    <location>
        <begin position="177"/>
        <end position="444"/>
    </location>
</feature>
<evidence type="ECO:0000256" key="4">
    <source>
        <dbReference type="ARBA" id="ARBA00022679"/>
    </source>
</evidence>
<keyword evidence="4 11" id="KW-0808">Transferase</keyword>
<evidence type="ECO:0000256" key="6">
    <source>
        <dbReference type="ARBA" id="ARBA00035024"/>
    </source>
</evidence>
<dbReference type="InterPro" id="IPR041529">
    <property type="entry name" value="DUF5598"/>
</dbReference>
<dbReference type="InterPro" id="IPR013785">
    <property type="entry name" value="Aldolase_TIM"/>
</dbReference>
<protein>
    <recommendedName>
        <fullName evidence="7">Nicotinamide phosphoribosyltransferase</fullName>
        <ecNumber evidence="6">2.4.2.12</ecNumber>
    </recommendedName>
</protein>
<evidence type="ECO:0000313" key="12">
    <source>
        <dbReference type="Proteomes" id="UP000223891"/>
    </source>
</evidence>
<keyword evidence="3 11" id="KW-0328">Glycosyltransferase</keyword>
<evidence type="ECO:0000256" key="3">
    <source>
        <dbReference type="ARBA" id="ARBA00022676"/>
    </source>
</evidence>
<proteinExistence type="inferred from homology"/>
<dbReference type="Proteomes" id="UP000223891">
    <property type="component" value="Segment"/>
</dbReference>
<dbReference type="EC" id="2.4.2.12" evidence="6"/>
<accession>A0A1L2CUI0</accession>
<comment type="catalytic activity">
    <reaction evidence="8">
        <text>beta-nicotinamide D-ribonucleotide + diphosphate = 5-phospho-alpha-D-ribose 1-diphosphate + nicotinamide + H(+)</text>
        <dbReference type="Rhea" id="RHEA:16149"/>
        <dbReference type="ChEBI" id="CHEBI:14649"/>
        <dbReference type="ChEBI" id="CHEBI:15378"/>
        <dbReference type="ChEBI" id="CHEBI:17154"/>
        <dbReference type="ChEBI" id="CHEBI:33019"/>
        <dbReference type="ChEBI" id="CHEBI:58017"/>
        <dbReference type="EC" id="2.4.2.12"/>
    </reaction>
    <physiologicalReaction direction="right-to-left" evidence="8">
        <dbReference type="Rhea" id="RHEA:16151"/>
    </physiologicalReaction>
</comment>
<dbReference type="SUPFAM" id="SSF51690">
    <property type="entry name" value="Nicotinate/Quinolinate PRTase C-terminal domain-like"/>
    <property type="match status" value="1"/>
</dbReference>
<evidence type="ECO:0000259" key="9">
    <source>
        <dbReference type="Pfam" id="PF04095"/>
    </source>
</evidence>
<dbReference type="GO" id="GO:0047280">
    <property type="term" value="F:nicotinamide phosphoribosyltransferase activity"/>
    <property type="evidence" value="ECO:0007669"/>
    <property type="project" value="UniProtKB-EC"/>
</dbReference>
<evidence type="ECO:0000256" key="7">
    <source>
        <dbReference type="ARBA" id="ARBA00035036"/>
    </source>
</evidence>
<evidence type="ECO:0000256" key="2">
    <source>
        <dbReference type="ARBA" id="ARBA00022642"/>
    </source>
</evidence>
<dbReference type="PANTHER" id="PTHR43816:SF1">
    <property type="entry name" value="NICOTINAMIDE PHOSPHORIBOSYLTRANSFERASE"/>
    <property type="match status" value="1"/>
</dbReference>
<evidence type="ECO:0000256" key="1">
    <source>
        <dbReference type="ARBA" id="ARBA00010897"/>
    </source>
</evidence>
<evidence type="ECO:0000313" key="11">
    <source>
        <dbReference type="EMBL" id="AMM43680.1"/>
    </source>
</evidence>
<organism evidence="11 12">
    <name type="scientific">Pectobacterium phage vB_PcaM_CBB</name>
    <dbReference type="NCBI Taxonomy" id="2772511"/>
    <lineage>
        <taxon>Viruses</taxon>
        <taxon>Duplodnaviria</taxon>
        <taxon>Heunggongvirae</taxon>
        <taxon>Uroviricota</taxon>
        <taxon>Caudoviricetes</taxon>
        <taxon>Mimasvirus</taxon>
        <taxon>Mimasvirus CBB</taxon>
    </lineage>
</organism>
<reference evidence="12" key="1">
    <citation type="submission" date="2016-01" db="EMBL/GenBank/DDBJ databases">
        <title>Isolation and Characterization of Enterobacteria phage CBB.</title>
        <authorList>
            <person name="Buttimer C.T.H."/>
            <person name="Hendrix H."/>
            <person name="Alexandre H."/>
            <person name="O'Mahony J."/>
            <person name="Lavigne R."/>
            <person name="Coffey A."/>
        </authorList>
    </citation>
    <scope>NUCLEOTIDE SEQUENCE [LARGE SCALE GENOMIC DNA]</scope>
</reference>
<comment type="pathway">
    <text evidence="5">Cofactor biosynthesis; NAD(+) biosynthesis; nicotinamide D-ribonucleotide from 5-phospho-alpha-D-ribose 1-diphosphate and nicotinamide: step 1/1.</text>
</comment>
<dbReference type="Pfam" id="PF18127">
    <property type="entry name" value="NAMPT_N"/>
    <property type="match status" value="1"/>
</dbReference>
<keyword evidence="12" id="KW-1185">Reference proteome</keyword>
<dbReference type="InterPro" id="IPR016471">
    <property type="entry name" value="Nicotinamide_PRibTrfase"/>
</dbReference>
<keyword evidence="2" id="KW-0662">Pyridine nucleotide biosynthesis</keyword>
<evidence type="ECO:0000256" key="5">
    <source>
        <dbReference type="ARBA" id="ARBA00035007"/>
    </source>
</evidence>
<name>A0A1L2CUI0_9CAUD</name>
<dbReference type="InterPro" id="IPR036068">
    <property type="entry name" value="Nicotinate_pribotase-like_C"/>
</dbReference>
<evidence type="ECO:0000256" key="8">
    <source>
        <dbReference type="ARBA" id="ARBA00047835"/>
    </source>
</evidence>
<dbReference type="PIRSF" id="PIRSF005943">
    <property type="entry name" value="NMPRT"/>
    <property type="match status" value="1"/>
</dbReference>
<dbReference type="Gene3D" id="3.20.20.70">
    <property type="entry name" value="Aldolase class I"/>
    <property type="match status" value="1"/>
</dbReference>
<dbReference type="Pfam" id="PF04095">
    <property type="entry name" value="NAPRTase"/>
    <property type="match status" value="1"/>
</dbReference>
<feature type="domain" description="Nicotinamide phosphoribosyltransferase N-terminal" evidence="10">
    <location>
        <begin position="10"/>
        <end position="105"/>
    </location>
</feature>
<dbReference type="NCBIfam" id="NF006629">
    <property type="entry name" value="PRK09198.1"/>
    <property type="match status" value="1"/>
</dbReference>
<dbReference type="PANTHER" id="PTHR43816">
    <property type="entry name" value="NICOTINAMIDE PHOSPHORIBOSYLTRANSFERASE"/>
    <property type="match status" value="1"/>
</dbReference>
<evidence type="ECO:0000259" key="10">
    <source>
        <dbReference type="Pfam" id="PF18127"/>
    </source>
</evidence>
<comment type="similarity">
    <text evidence="1">Belongs to the NAPRTase family.</text>
</comment>
<sequence>MNTKFNDNVNFILNVDSYKTGHGFMMKEGVVALESNIIARKPSKYATHVVMAGLQYYIQKYLDIVITVDDIDEAELETEQRGDDFDRGFWEHIVEVHGGKIPVHIRAVPEGTVVPVGCPLVRSFSTDPRVCVIASYIETQLQRAVWFPTTVASNARSIKEFLADTMERHAGHRFVDYQLHNFGDRGASSFESAILAGMSHAMVFSGSDCLSANRYIKQYFHTTKAYLSSVTASEHSATCSNSDADRRDDFNMAVKMVRLWEKKVDKFIANGSKGVPPIVSVVIDTYDAYRFVREFIGTRLKATIEEIGKRCPGAKLVMRPDSGDPTTMPIEIIEILMEKFGHTVNEHGYKVLPSYIGVIQGDGINEDSIRQIVANLDTKKFSIENLAFGMGGKLVHPEKGRDTYSFAMKGSAQQLEDGTWEDLFKDPITDVGKRSLRGRVTTYECTNTHKIIAERIELQEVNPFLRDMMVDVYVNGEIMNLSNFDEVRERANKGL</sequence>
<gene>
    <name evidence="11" type="ORF">CBB_115</name>
</gene>
<dbReference type="EMBL" id="KU574722">
    <property type="protein sequence ID" value="AMM43680.1"/>
    <property type="molecule type" value="Genomic_DNA"/>
</dbReference>